<protein>
    <submittedName>
        <fullName evidence="1">45381_t:CDS:1</fullName>
    </submittedName>
</protein>
<proteinExistence type="predicted"/>
<sequence>SISIPDTMDKSKQMSDIYYNPWIDLDFDQNNQQSELDALPIKEIPIEPEA</sequence>
<accession>A0ABN7XDZ8</accession>
<reference evidence="1 2" key="1">
    <citation type="submission" date="2021-06" db="EMBL/GenBank/DDBJ databases">
        <authorList>
            <person name="Kallberg Y."/>
            <person name="Tangrot J."/>
            <person name="Rosling A."/>
        </authorList>
    </citation>
    <scope>NUCLEOTIDE SEQUENCE [LARGE SCALE GENOMIC DNA]</scope>
    <source>
        <strain evidence="1 2">120-4 pot B 10/14</strain>
    </source>
</reference>
<organism evidence="1 2">
    <name type="scientific">Gigaspora margarita</name>
    <dbReference type="NCBI Taxonomy" id="4874"/>
    <lineage>
        <taxon>Eukaryota</taxon>
        <taxon>Fungi</taxon>
        <taxon>Fungi incertae sedis</taxon>
        <taxon>Mucoromycota</taxon>
        <taxon>Glomeromycotina</taxon>
        <taxon>Glomeromycetes</taxon>
        <taxon>Diversisporales</taxon>
        <taxon>Gigasporaceae</taxon>
        <taxon>Gigaspora</taxon>
    </lineage>
</organism>
<evidence type="ECO:0000313" key="1">
    <source>
        <dbReference type="EMBL" id="CAG8852489.1"/>
    </source>
</evidence>
<dbReference type="Proteomes" id="UP000789901">
    <property type="component" value="Unassembled WGS sequence"/>
</dbReference>
<dbReference type="EMBL" id="CAJVQB010112506">
    <property type="protein sequence ID" value="CAG8852489.1"/>
    <property type="molecule type" value="Genomic_DNA"/>
</dbReference>
<feature type="non-terminal residue" evidence="1">
    <location>
        <position position="1"/>
    </location>
</feature>
<keyword evidence="2" id="KW-1185">Reference proteome</keyword>
<name>A0ABN7XDZ8_GIGMA</name>
<comment type="caution">
    <text evidence="1">The sequence shown here is derived from an EMBL/GenBank/DDBJ whole genome shotgun (WGS) entry which is preliminary data.</text>
</comment>
<feature type="non-terminal residue" evidence="1">
    <location>
        <position position="50"/>
    </location>
</feature>
<evidence type="ECO:0000313" key="2">
    <source>
        <dbReference type="Proteomes" id="UP000789901"/>
    </source>
</evidence>
<gene>
    <name evidence="1" type="ORF">GMARGA_LOCUS41310</name>
</gene>